<dbReference type="Pfam" id="PF18887">
    <property type="entry name" value="MBG_3"/>
    <property type="match status" value="2"/>
</dbReference>
<dbReference type="OrthoDB" id="134475at2"/>
<accession>A0A4Q2JZH7</accession>
<dbReference type="InterPro" id="IPR041286">
    <property type="entry name" value="MBG_2"/>
</dbReference>
<dbReference type="InterPro" id="IPR043772">
    <property type="entry name" value="MBG_3"/>
</dbReference>
<feature type="region of interest" description="Disordered" evidence="5">
    <location>
        <begin position="1836"/>
        <end position="2053"/>
    </location>
</feature>
<dbReference type="SUPFAM" id="SSF48726">
    <property type="entry name" value="Immunoglobulin"/>
    <property type="match status" value="1"/>
</dbReference>
<evidence type="ECO:0000256" key="1">
    <source>
        <dbReference type="ARBA" id="ARBA00022512"/>
    </source>
</evidence>
<dbReference type="EMBL" id="SDPW01000001">
    <property type="protein sequence ID" value="RXZ54366.1"/>
    <property type="molecule type" value="Genomic_DNA"/>
</dbReference>
<dbReference type="PROSITE" id="PS50835">
    <property type="entry name" value="IG_LIKE"/>
    <property type="match status" value="1"/>
</dbReference>
<feature type="compositionally biased region" description="Low complexity" evidence="5">
    <location>
        <begin position="2017"/>
        <end position="2053"/>
    </location>
</feature>
<keyword evidence="4" id="KW-0572">Peptidoglycan-anchor</keyword>
<comment type="caution">
    <text evidence="9">The sequence shown here is derived from an EMBL/GenBank/DDBJ whole genome shotgun (WGS) entry which is preliminary data.</text>
</comment>
<dbReference type="PROSITE" id="PS50847">
    <property type="entry name" value="GRAM_POS_ANCHORING"/>
    <property type="match status" value="1"/>
</dbReference>
<dbReference type="SMART" id="SM00409">
    <property type="entry name" value="IG"/>
    <property type="match status" value="1"/>
</dbReference>
<feature type="compositionally biased region" description="Pro residues" evidence="5">
    <location>
        <begin position="1975"/>
        <end position="1985"/>
    </location>
</feature>
<dbReference type="Proteomes" id="UP000293345">
    <property type="component" value="Unassembled WGS sequence"/>
</dbReference>
<evidence type="ECO:0000256" key="6">
    <source>
        <dbReference type="SAM" id="Phobius"/>
    </source>
</evidence>
<dbReference type="InterPro" id="IPR013783">
    <property type="entry name" value="Ig-like_fold"/>
</dbReference>
<dbReference type="Pfam" id="PF18676">
    <property type="entry name" value="MBG_2"/>
    <property type="match status" value="1"/>
</dbReference>
<evidence type="ECO:0008006" key="11">
    <source>
        <dbReference type="Google" id="ProtNLM"/>
    </source>
</evidence>
<keyword evidence="6" id="KW-0472">Membrane</keyword>
<organism evidence="9 10">
    <name type="scientific">Senegalimassilia faecalis</name>
    <dbReference type="NCBI Taxonomy" id="2509433"/>
    <lineage>
        <taxon>Bacteria</taxon>
        <taxon>Bacillati</taxon>
        <taxon>Actinomycetota</taxon>
        <taxon>Coriobacteriia</taxon>
        <taxon>Coriobacteriales</taxon>
        <taxon>Coriobacteriaceae</taxon>
        <taxon>Senegalimassilia</taxon>
    </lineage>
</organism>
<reference evidence="9 10" key="1">
    <citation type="submission" date="2019-01" db="EMBL/GenBank/DDBJ databases">
        <title>Senegalimassilia sp. nov. KGMB04484 isolated human feces.</title>
        <authorList>
            <person name="Han K.-I."/>
            <person name="Kim J.-S."/>
            <person name="Lee K.C."/>
            <person name="Suh M.K."/>
            <person name="Eom M.K."/>
            <person name="Lee J.H."/>
            <person name="Park S.-H."/>
            <person name="Kang S.W."/>
            <person name="Park J.-E."/>
            <person name="Oh B.S."/>
            <person name="Yu S.Y."/>
            <person name="Choi S.-H."/>
            <person name="Lee D.H."/>
            <person name="Yoon H."/>
            <person name="Kim B.-Y."/>
            <person name="Lee J.H."/>
            <person name="Lee J.-S."/>
        </authorList>
    </citation>
    <scope>NUCLEOTIDE SEQUENCE [LARGE SCALE GENOMIC DNA]</scope>
    <source>
        <strain evidence="9 10">KGMB04484</strain>
    </source>
</reference>
<feature type="domain" description="Ig-like" evidence="7">
    <location>
        <begin position="1317"/>
        <end position="1422"/>
    </location>
</feature>
<keyword evidence="6" id="KW-0812">Transmembrane</keyword>
<dbReference type="InterPro" id="IPR044060">
    <property type="entry name" value="Bacterial_rp_domain"/>
</dbReference>
<protein>
    <recommendedName>
        <fullName evidence="11">Ig-like domain-containing protein</fullName>
    </recommendedName>
</protein>
<keyword evidence="6" id="KW-1133">Transmembrane helix</keyword>
<keyword evidence="1" id="KW-0134">Cell wall</keyword>
<evidence type="ECO:0000259" key="8">
    <source>
        <dbReference type="PROSITE" id="PS50847"/>
    </source>
</evidence>
<name>A0A4Q2JZH7_9ACTN</name>
<dbReference type="InterPro" id="IPR007110">
    <property type="entry name" value="Ig-like_dom"/>
</dbReference>
<evidence type="ECO:0000256" key="3">
    <source>
        <dbReference type="ARBA" id="ARBA00022729"/>
    </source>
</evidence>
<dbReference type="InterPro" id="IPR003599">
    <property type="entry name" value="Ig_sub"/>
</dbReference>
<evidence type="ECO:0000313" key="9">
    <source>
        <dbReference type="EMBL" id="RXZ54366.1"/>
    </source>
</evidence>
<evidence type="ECO:0000256" key="2">
    <source>
        <dbReference type="ARBA" id="ARBA00022525"/>
    </source>
</evidence>
<keyword evidence="3" id="KW-0732">Signal</keyword>
<dbReference type="Gene3D" id="2.60.40.10">
    <property type="entry name" value="Immunoglobulins"/>
    <property type="match status" value="2"/>
</dbReference>
<keyword evidence="10" id="KW-1185">Reference proteome</keyword>
<dbReference type="InterPro" id="IPR036179">
    <property type="entry name" value="Ig-like_dom_sf"/>
</dbReference>
<dbReference type="InterPro" id="IPR050972">
    <property type="entry name" value="SDr-like"/>
</dbReference>
<feature type="domain" description="Gram-positive cocci surface proteins LPxTG" evidence="8">
    <location>
        <begin position="2046"/>
        <end position="2078"/>
    </location>
</feature>
<evidence type="ECO:0000259" key="7">
    <source>
        <dbReference type="PROSITE" id="PS50835"/>
    </source>
</evidence>
<evidence type="ECO:0000256" key="4">
    <source>
        <dbReference type="ARBA" id="ARBA00023088"/>
    </source>
</evidence>
<dbReference type="Pfam" id="PF18998">
    <property type="entry name" value="Flg_new_2"/>
    <property type="match status" value="10"/>
</dbReference>
<proteinExistence type="predicted"/>
<dbReference type="InterPro" id="IPR019931">
    <property type="entry name" value="LPXTG_anchor"/>
</dbReference>
<evidence type="ECO:0000256" key="5">
    <source>
        <dbReference type="SAM" id="MobiDB-lite"/>
    </source>
</evidence>
<feature type="compositionally biased region" description="Pro residues" evidence="5">
    <location>
        <begin position="1844"/>
        <end position="1969"/>
    </location>
</feature>
<evidence type="ECO:0000313" key="10">
    <source>
        <dbReference type="Proteomes" id="UP000293345"/>
    </source>
</evidence>
<dbReference type="GO" id="GO:0005975">
    <property type="term" value="P:carbohydrate metabolic process"/>
    <property type="evidence" value="ECO:0007669"/>
    <property type="project" value="UniProtKB-ARBA"/>
</dbReference>
<dbReference type="PANTHER" id="PTHR34403">
    <property type="entry name" value="TOL-PAL SYSTEM PROTEIN TOLA"/>
    <property type="match status" value="1"/>
</dbReference>
<feature type="compositionally biased region" description="Basic and acidic residues" evidence="5">
    <location>
        <begin position="1996"/>
        <end position="2010"/>
    </location>
</feature>
<sequence length="2078" mass="216879">MPASPPVCNATPDVQTPRQGQEAKVIATEGEGYAFVGWFEDGIEVSKSPVYVFPAEVDRHLVAKFRKADRTIVVAADPDEGAQVLCDGLPVEGGVVRAADGDILTFTAVPAVRADDPDKKYKLVEWRKTDDSGRTAIERGDVCEYRVDGNGRVAAVMDGKDVHSVRAAADPVEGGTATLKNGESIGEVLDVPEGESLTATAEAREGYLFDGWYISYGAADVAPTFASHDQTYTFAPVADCTVTARFQRLCKVSVVVEPVDDLAGKYTVTGDGYCESGKPVTLSVKLADDVRDKFTFKGWYLGDSGVPMGTDPSHLELTPEQDTAVRAVFVPNRYRISVETDSLLVERGTVEIEGHPGADAVMAEYGSTVTIKANPNEGFRFAHWKDGKRKKHPEQQLTVRVTGDQTYKAVFKGAEPEVVIAADTWLGGTVTCNGIEVTPTTDSFSLGDTLHLKAEPKTGYFFWGWYVNGIFTSLDMECDVVAKGLTAKSERCTVTAAFKPYEVVCLPVASPADGGSVRASRVFTERGAEVDLKAQASPGYEFTGWYSATGELESTAPEFTCRLMRSHVHVAHFEERSYEISAVPAVAGDGGVLIEDRSAGWVEGAGVVDAGYSANLSAHVLSGYAFEYWADDRGNVVSRDADYRFVPSGEMKLFAVFSAKQFTVNVSAGEGFGSATGSGTYAAGKVACVSAIPDAGAHFVGWFSGGACLSTDATYRFPVSADIDLEAVFGMGSFTVSTIASPTEAGYVSGFGGFDEGQRTTLSATAKPGFTFDCWRDAQGAQVSGLPECTVAVSGDAAYAACFKRNSYGVSLSSNVEGVGELSGEGVYEFGQVVHVQARQTDDRRFVGWQLVGADGSKTHFADDADAWFVLDEGLIEAIDDGVLELEAQFADPYEVAVKATPVVKGKSTNRRCRVQGTGAYEAGETVTLNAVAGLGYRFVGWTSDREGHVVVSTDEVLSFEAKSDVLYYAQFEADGQVTITASQSSILRGKAFLTRGNGLTSATMTCDKGDPFVAMAIPWATYRFSHWIDDAGAILSYNAVYVGIAQQDMQLTAVFYDAGFDLQVDTYPASAGFSTVVPFTGDGYLTATWMVTIPFPGWRFRCWIDERGAPVGFSPIIVRPAVANKTYTAYYVRDSWNVLAVDPRDGGHIDGSSENDEWGCAVVDKVENGSSCTLRAVPDEDYVFDGWYAIGEGGAVGSEPLSTDAAWTFAPDADMTVTARFVEKPMLSAKASAVNGTVDPASVAVPWGGSVSFTAAPDAGCYLERATATDVRDDGSAADAVELDIADYQGGSYRATLDGVKAPQELAFLFARASQPVVKAQPQGASVHEGEAVTLSVAADAAEDVLAHEEVSCGVAATHELGYQWFRVTDGGDDVALEGETSPSLTLACVAAADAGSYYCRVTQTYLGTVTSVETDRAEVSIAKREDLAFNACGLPVATAHSEYAGAIKPATGGTAPYAYVVAPDSALPEGLRLEVAEDGAVQIVGTPESAGVFGFGIVCSDSAGQTCVARFALMVAPQKADLSFAEGNFVYDGQPQAPELEGVPAECAGSVALSFSGTGGTRYSGSTAPTDAGTYRVVARLAANGCVGRAVAEFAIAQKPVSFDIAAVDCVYDGNAHGVQVDACGLPEQDYSVAYEGKDGTAYGPTSEAPRDSGSYVATARVENPNLVGEQKASFTIAKAPQAITGPTSYSGVFGGPGIVLQNTAKTPVTFELVQDADGDALVSLQGCYATINAAGVARVIARAAESRNYLAADDMELTISVAPAQLLVAVDDAERMEGESNPAFTSSLVSRANTDGVEVRYSCDADEKSPAGDYIITASVDDPNFAATIVPGTLTVEPEPDPGPGPVDPDNPDPGPDPVDPPNPPGPGPDPDPDPVDPPNPPAPDPDPDNPDPGPDPVDPPSPPDPGPGPDPVDPPDPGPGPDPVDPPDPGPDPDPDPGPGPVDPDNPEPAPDPANPPSPGPGPDPMDPDSPDPGPGPGPGPDDPDNPGGPDDPGKPDPFDPSKPDPSDPPGSDPANPDGSSSGPGSAKASGVAALGQTGAAAAKTGAAATSVAALVAVALAALAAIVAIRRRRR</sequence>
<feature type="transmembrane region" description="Helical" evidence="6">
    <location>
        <begin position="2051"/>
        <end position="2073"/>
    </location>
</feature>
<keyword evidence="2" id="KW-0964">Secreted</keyword>
<gene>
    <name evidence="9" type="ORF">ET524_07655</name>
</gene>
<dbReference type="PANTHER" id="PTHR34403:SF14">
    <property type="entry name" value="OS05G0225800 PROTEIN"/>
    <property type="match status" value="1"/>
</dbReference>